<sequence>MLTIRKEQMDVLSASMRPGLIDPLAAHLRDHFPGQCEILGDVPLRKTVALGLENAAGYGLLSERDVFLYLSVMFMLGSFFDADLQFPWAGPILNRNNFPDGYTKVQALYDAAMDYLDRTVGENEEEHLKVLLRVRRLDPDGAAERVGPDFTPGMIGLFREIHPRKAAHLGNDLLEKLIAAGAESASKYGITGERGRKVTLLHMFLIGSGFDRDPQFPWAETILNDATLSGEDEKADRLYRAAMDHLNRSLEFSEISEL</sequence>
<evidence type="ECO:0000313" key="1">
    <source>
        <dbReference type="EMBL" id="NKE70613.1"/>
    </source>
</evidence>
<keyword evidence="2" id="KW-1185">Reference proteome</keyword>
<protein>
    <submittedName>
        <fullName evidence="1">Uncharacterized protein</fullName>
    </submittedName>
</protein>
<name>A0A7X6IAJ6_9BACT</name>
<dbReference type="AlphaFoldDB" id="A0A7X6IAJ6"/>
<dbReference type="RefSeq" id="WP_168058853.1">
    <property type="nucleotide sequence ID" value="NZ_VTOW01000001.1"/>
</dbReference>
<reference evidence="1 2" key="1">
    <citation type="journal article" date="2020" name="Nature">
        <title>Bacterial chemolithoautotrophy via manganese oxidation.</title>
        <authorList>
            <person name="Yu H."/>
            <person name="Leadbetter J.R."/>
        </authorList>
    </citation>
    <scope>NUCLEOTIDE SEQUENCE [LARGE SCALE GENOMIC DNA]</scope>
    <source>
        <strain evidence="1 2">Mn-1</strain>
    </source>
</reference>
<evidence type="ECO:0000313" key="2">
    <source>
        <dbReference type="Proteomes" id="UP000534783"/>
    </source>
</evidence>
<organism evidence="1 2">
    <name type="scientific">Candidatus Manganitrophus noduliformans</name>
    <dbReference type="NCBI Taxonomy" id="2606439"/>
    <lineage>
        <taxon>Bacteria</taxon>
        <taxon>Pseudomonadati</taxon>
        <taxon>Nitrospirota</taxon>
        <taxon>Nitrospiria</taxon>
        <taxon>Candidatus Troglogloeales</taxon>
        <taxon>Candidatus Manganitrophaceae</taxon>
        <taxon>Candidatus Manganitrophus</taxon>
    </lineage>
</organism>
<accession>A0A7X6IAJ6</accession>
<comment type="caution">
    <text evidence="1">The sequence shown here is derived from an EMBL/GenBank/DDBJ whole genome shotgun (WGS) entry which is preliminary data.</text>
</comment>
<dbReference type="EMBL" id="VTOW01000001">
    <property type="protein sequence ID" value="NKE70613.1"/>
    <property type="molecule type" value="Genomic_DNA"/>
</dbReference>
<gene>
    <name evidence="1" type="ORF">MNODULE_07680</name>
</gene>
<proteinExistence type="predicted"/>
<dbReference type="Proteomes" id="UP000534783">
    <property type="component" value="Unassembled WGS sequence"/>
</dbReference>